<evidence type="ECO:0000256" key="2">
    <source>
        <dbReference type="SAM" id="SignalP"/>
    </source>
</evidence>
<dbReference type="EMBL" id="DS985224">
    <property type="protein sequence ID" value="EEY22011.1"/>
    <property type="molecule type" value="Genomic_DNA"/>
</dbReference>
<keyword evidence="2" id="KW-0732">Signal</keyword>
<feature type="region of interest" description="Disordered" evidence="1">
    <location>
        <begin position="225"/>
        <end position="285"/>
    </location>
</feature>
<feature type="compositionally biased region" description="Polar residues" evidence="1">
    <location>
        <begin position="256"/>
        <end position="274"/>
    </location>
</feature>
<feature type="signal peptide" evidence="2">
    <location>
        <begin position="1"/>
        <end position="21"/>
    </location>
</feature>
<sequence length="315" mass="34696">MAPRGIPFVVSCLIAIYGNHAFAPGMNEDWEVDPRLIRREDFEFCSGVAKSRSAGAPKPLRCMKKLSRVTASSLRSFRNEFILEKSFPLTGTFPSKMRDFLRRSHCSSHWGAALERFDLWKENQLTAGAERSRVEVEDDDESGADDSSDDDSSDDDSSDDGSSDDGSSDNGSSGDDSSNDSSSGGSEQSYAASDDSVAIFNSTQATDFYDDDDCYGNYYYRTRDSRAKVQSWSPARRRKRSESFTSSMPATRPIRNKSSSLRAATKATSPNMKTKTPWGMPSWTRGSENLQTAYAKKSAGARYTGVAHPVIQDPS</sequence>
<gene>
    <name evidence="3" type="ORF">VDBG_08121</name>
</gene>
<dbReference type="AlphaFoldDB" id="C9ST96"/>
<dbReference type="KEGG" id="val:VDBG_08121"/>
<name>C9ST96_VERA1</name>
<proteinExistence type="predicted"/>
<keyword evidence="4" id="KW-1185">Reference proteome</keyword>
<evidence type="ECO:0000313" key="3">
    <source>
        <dbReference type="EMBL" id="EEY22011.1"/>
    </source>
</evidence>
<feature type="compositionally biased region" description="Acidic residues" evidence="1">
    <location>
        <begin position="136"/>
        <end position="167"/>
    </location>
</feature>
<evidence type="ECO:0000256" key="1">
    <source>
        <dbReference type="SAM" id="MobiDB-lite"/>
    </source>
</evidence>
<accession>C9ST96</accession>
<protein>
    <submittedName>
        <fullName evidence="3">Predicted protein</fullName>
    </submittedName>
</protein>
<organism evidence="4">
    <name type="scientific">Verticillium alfalfae (strain VaMs.102 / ATCC MYA-4576 / FGSC 10136)</name>
    <name type="common">Verticillium wilt of alfalfa</name>
    <name type="synonym">Verticillium albo-atrum</name>
    <dbReference type="NCBI Taxonomy" id="526221"/>
    <lineage>
        <taxon>Eukaryota</taxon>
        <taxon>Fungi</taxon>
        <taxon>Dikarya</taxon>
        <taxon>Ascomycota</taxon>
        <taxon>Pezizomycotina</taxon>
        <taxon>Sordariomycetes</taxon>
        <taxon>Hypocreomycetidae</taxon>
        <taxon>Glomerellales</taxon>
        <taxon>Plectosphaerellaceae</taxon>
        <taxon>Verticillium</taxon>
    </lineage>
</organism>
<dbReference type="HOGENOM" id="CLU_883393_0_0_1"/>
<evidence type="ECO:0000313" key="4">
    <source>
        <dbReference type="Proteomes" id="UP000008698"/>
    </source>
</evidence>
<dbReference type="RefSeq" id="XP_003001862.1">
    <property type="nucleotide sequence ID" value="XM_003001816.1"/>
</dbReference>
<feature type="region of interest" description="Disordered" evidence="1">
    <location>
        <begin position="128"/>
        <end position="194"/>
    </location>
</feature>
<dbReference type="OrthoDB" id="4719713at2759"/>
<dbReference type="Proteomes" id="UP000008698">
    <property type="component" value="Unassembled WGS sequence"/>
</dbReference>
<feature type="chain" id="PRO_5003002621" evidence="2">
    <location>
        <begin position="22"/>
        <end position="315"/>
    </location>
</feature>
<reference evidence="4" key="1">
    <citation type="journal article" date="2011" name="PLoS Pathog.">
        <title>Comparative genomics yields insights into niche adaptation of plant vascular wilt pathogens.</title>
        <authorList>
            <person name="Klosterman S.J."/>
            <person name="Subbarao K.V."/>
            <person name="Kang S."/>
            <person name="Veronese P."/>
            <person name="Gold S.E."/>
            <person name="Thomma B.P.H.J."/>
            <person name="Chen Z."/>
            <person name="Henrissat B."/>
            <person name="Lee Y.-H."/>
            <person name="Park J."/>
            <person name="Garcia-Pedrajas M.D."/>
            <person name="Barbara D.J."/>
            <person name="Anchieta A."/>
            <person name="de Jonge R."/>
            <person name="Santhanam P."/>
            <person name="Maruthachalam K."/>
            <person name="Atallah Z."/>
            <person name="Amyotte S.G."/>
            <person name="Paz Z."/>
            <person name="Inderbitzin P."/>
            <person name="Hayes R.J."/>
            <person name="Heiman D.I."/>
            <person name="Young S."/>
            <person name="Zeng Q."/>
            <person name="Engels R."/>
            <person name="Galagan J."/>
            <person name="Cuomo C.A."/>
            <person name="Dobinson K.F."/>
            <person name="Ma L.-J."/>
        </authorList>
    </citation>
    <scope>NUCLEOTIDE SEQUENCE [LARGE SCALE GENOMIC DNA]</scope>
    <source>
        <strain evidence="4">VaMs.102 / ATCC MYA-4576 / FGSC 10136</strain>
    </source>
</reference>
<feature type="compositionally biased region" description="Low complexity" evidence="1">
    <location>
        <begin position="168"/>
        <end position="186"/>
    </location>
</feature>
<dbReference type="GeneID" id="9529840"/>